<gene>
    <name evidence="1" type="ORF">C8E02_0989</name>
</gene>
<dbReference type="RefSeq" id="WP_120809858.1">
    <property type="nucleotide sequence ID" value="NZ_RBID01000011.1"/>
</dbReference>
<comment type="caution">
    <text evidence="1">The sequence shown here is derived from an EMBL/GenBank/DDBJ whole genome shotgun (WGS) entry which is preliminary data.</text>
</comment>
<accession>A0A495BKT6</accession>
<organism evidence="1 2">
    <name type="scientific">Vogesella indigofera</name>
    <name type="common">Pseudomonas indigofera</name>
    <dbReference type="NCBI Taxonomy" id="45465"/>
    <lineage>
        <taxon>Bacteria</taxon>
        <taxon>Pseudomonadati</taxon>
        <taxon>Pseudomonadota</taxon>
        <taxon>Betaproteobacteria</taxon>
        <taxon>Neisseriales</taxon>
        <taxon>Chromobacteriaceae</taxon>
        <taxon>Vogesella</taxon>
    </lineage>
</organism>
<dbReference type="EMBL" id="RBID01000011">
    <property type="protein sequence ID" value="RKQ61222.1"/>
    <property type="molecule type" value="Genomic_DNA"/>
</dbReference>
<sequence length="82" mass="9040">MKRPRGHGLARKLADVLADAPRPMLLGELEAALDFEHQPAEIMSVLVKLQRAGKVTANLREREGPGRKQARAYAITQNQLGL</sequence>
<reference evidence="1 2" key="1">
    <citation type="submission" date="2018-10" db="EMBL/GenBank/DDBJ databases">
        <title>Genomic Encyclopedia of Type Strains, Phase IV (KMG-IV): sequencing the most valuable type-strain genomes for metagenomic binning, comparative biology and taxonomic classification.</title>
        <authorList>
            <person name="Goeker M."/>
        </authorList>
    </citation>
    <scope>NUCLEOTIDE SEQUENCE [LARGE SCALE GENOMIC DNA]</scope>
    <source>
        <strain evidence="1 2">DSM 3303</strain>
    </source>
</reference>
<dbReference type="Proteomes" id="UP000279384">
    <property type="component" value="Unassembled WGS sequence"/>
</dbReference>
<proteinExistence type="predicted"/>
<evidence type="ECO:0000313" key="1">
    <source>
        <dbReference type="EMBL" id="RKQ61222.1"/>
    </source>
</evidence>
<protein>
    <submittedName>
        <fullName evidence="1">Uncharacterized protein</fullName>
    </submittedName>
</protein>
<name>A0A495BKT6_VOGIN</name>
<dbReference type="AlphaFoldDB" id="A0A495BKT6"/>
<evidence type="ECO:0000313" key="2">
    <source>
        <dbReference type="Proteomes" id="UP000279384"/>
    </source>
</evidence>